<feature type="compositionally biased region" description="Basic and acidic residues" evidence="1">
    <location>
        <begin position="94"/>
        <end position="106"/>
    </location>
</feature>
<reference evidence="2" key="2">
    <citation type="submission" date="2022-01" db="EMBL/GenBank/DDBJ databases">
        <authorList>
            <person name="Yamashiro T."/>
            <person name="Shiraishi A."/>
            <person name="Satake H."/>
            <person name="Nakayama K."/>
        </authorList>
    </citation>
    <scope>NUCLEOTIDE SEQUENCE</scope>
</reference>
<dbReference type="EMBL" id="BQNB010020872">
    <property type="protein sequence ID" value="GJU00516.1"/>
    <property type="molecule type" value="Genomic_DNA"/>
</dbReference>
<comment type="caution">
    <text evidence="2">The sequence shown here is derived from an EMBL/GenBank/DDBJ whole genome shotgun (WGS) entry which is preliminary data.</text>
</comment>
<gene>
    <name evidence="2" type="ORF">Tco_1110854</name>
</gene>
<name>A0ABQ5IL74_9ASTR</name>
<evidence type="ECO:0000256" key="1">
    <source>
        <dbReference type="SAM" id="MobiDB-lite"/>
    </source>
</evidence>
<evidence type="ECO:0000313" key="2">
    <source>
        <dbReference type="EMBL" id="GJU00516.1"/>
    </source>
</evidence>
<accession>A0ABQ5IL74</accession>
<evidence type="ECO:0000313" key="3">
    <source>
        <dbReference type="Proteomes" id="UP001151760"/>
    </source>
</evidence>
<dbReference type="Proteomes" id="UP001151760">
    <property type="component" value="Unassembled WGS sequence"/>
</dbReference>
<protein>
    <submittedName>
        <fullName evidence="2">Uncharacterized protein</fullName>
    </submittedName>
</protein>
<feature type="region of interest" description="Disordered" evidence="1">
    <location>
        <begin position="56"/>
        <end position="113"/>
    </location>
</feature>
<organism evidence="2 3">
    <name type="scientific">Tanacetum coccineum</name>
    <dbReference type="NCBI Taxonomy" id="301880"/>
    <lineage>
        <taxon>Eukaryota</taxon>
        <taxon>Viridiplantae</taxon>
        <taxon>Streptophyta</taxon>
        <taxon>Embryophyta</taxon>
        <taxon>Tracheophyta</taxon>
        <taxon>Spermatophyta</taxon>
        <taxon>Magnoliopsida</taxon>
        <taxon>eudicotyledons</taxon>
        <taxon>Gunneridae</taxon>
        <taxon>Pentapetalae</taxon>
        <taxon>asterids</taxon>
        <taxon>campanulids</taxon>
        <taxon>Asterales</taxon>
        <taxon>Asteraceae</taxon>
        <taxon>Asteroideae</taxon>
        <taxon>Anthemideae</taxon>
        <taxon>Anthemidinae</taxon>
        <taxon>Tanacetum</taxon>
    </lineage>
</organism>
<proteinExistence type="predicted"/>
<sequence length="113" mass="12884">MPTEMELTLEQTQQGVSYEVLIDTSAGNPVKEFFLNEINLITSRSIRIRRIFKRWSERSGEEEPEEKEASKSGSNTWPLDYTTHNDETGSDLDSTPRSEAKPKDLEDICESSV</sequence>
<keyword evidence="3" id="KW-1185">Reference proteome</keyword>
<reference evidence="2" key="1">
    <citation type="journal article" date="2022" name="Int. J. Mol. Sci.">
        <title>Draft Genome of Tanacetum Coccineum: Genomic Comparison of Closely Related Tanacetum-Family Plants.</title>
        <authorList>
            <person name="Yamashiro T."/>
            <person name="Shiraishi A."/>
            <person name="Nakayama K."/>
            <person name="Satake H."/>
        </authorList>
    </citation>
    <scope>NUCLEOTIDE SEQUENCE</scope>
</reference>